<dbReference type="STRING" id="46731.A0A3M6TJF6"/>
<dbReference type="EMBL" id="RCHS01003494">
    <property type="protein sequence ID" value="RMX41408.1"/>
    <property type="molecule type" value="Genomic_DNA"/>
</dbReference>
<name>A0A3M6TJF6_POCDA</name>
<reference evidence="1 2" key="1">
    <citation type="journal article" date="2018" name="Sci. Rep.">
        <title>Comparative analysis of the Pocillopora damicornis genome highlights role of immune system in coral evolution.</title>
        <authorList>
            <person name="Cunning R."/>
            <person name="Bay R.A."/>
            <person name="Gillette P."/>
            <person name="Baker A.C."/>
            <person name="Traylor-Knowles N."/>
        </authorList>
    </citation>
    <scope>NUCLEOTIDE SEQUENCE [LARGE SCALE GENOMIC DNA]</scope>
    <source>
        <strain evidence="1">RSMAS</strain>
        <tissue evidence="1">Whole animal</tissue>
    </source>
</reference>
<evidence type="ECO:0000313" key="2">
    <source>
        <dbReference type="Proteomes" id="UP000275408"/>
    </source>
</evidence>
<dbReference type="InterPro" id="IPR042838">
    <property type="entry name" value="KIAA1958"/>
</dbReference>
<accession>A0A3M6TJF6</accession>
<dbReference type="OrthoDB" id="5953242at2759"/>
<sequence>MLQIFYTEIRTKDGCEYEPESLKSMLAALDRYLKEHDYKYSIIRDREFHQSKLVLEGKVKCLRLQGKGKRPNAANALTAEEEKMLWSEQSLGDCSPILRTFKTSLVPINHEMHSRSYDFLYKVTYCNIVNST</sequence>
<proteinExistence type="predicted"/>
<keyword evidence="2" id="KW-1185">Reference proteome</keyword>
<dbReference type="AlphaFoldDB" id="A0A3M6TJF6"/>
<comment type="caution">
    <text evidence="1">The sequence shown here is derived from an EMBL/GenBank/DDBJ whole genome shotgun (WGS) entry which is preliminary data.</text>
</comment>
<gene>
    <name evidence="1" type="ORF">pdam_00013478</name>
</gene>
<dbReference type="PANTHER" id="PTHR46963">
    <property type="entry name" value="SIMILAR TO RIKEN CDNA E130308A19"/>
    <property type="match status" value="1"/>
</dbReference>
<protein>
    <submittedName>
        <fullName evidence="1">Uncharacterized protein</fullName>
    </submittedName>
</protein>
<evidence type="ECO:0000313" key="1">
    <source>
        <dbReference type="EMBL" id="RMX41408.1"/>
    </source>
</evidence>
<dbReference type="Proteomes" id="UP000275408">
    <property type="component" value="Unassembled WGS sequence"/>
</dbReference>
<dbReference type="PANTHER" id="PTHR46963:SF2">
    <property type="match status" value="1"/>
</dbReference>
<organism evidence="1 2">
    <name type="scientific">Pocillopora damicornis</name>
    <name type="common">Cauliflower coral</name>
    <name type="synonym">Millepora damicornis</name>
    <dbReference type="NCBI Taxonomy" id="46731"/>
    <lineage>
        <taxon>Eukaryota</taxon>
        <taxon>Metazoa</taxon>
        <taxon>Cnidaria</taxon>
        <taxon>Anthozoa</taxon>
        <taxon>Hexacorallia</taxon>
        <taxon>Scleractinia</taxon>
        <taxon>Astrocoeniina</taxon>
        <taxon>Pocilloporidae</taxon>
        <taxon>Pocillopora</taxon>
    </lineage>
</organism>